<name>A0A428K013_9FLAO</name>
<dbReference type="RefSeq" id="WP_125467737.1">
    <property type="nucleotide sequence ID" value="NZ_RWBG01000003.1"/>
</dbReference>
<organism evidence="2 3">
    <name type="scientific">Mangrovimonas spongiae</name>
    <dbReference type="NCBI Taxonomy" id="2494697"/>
    <lineage>
        <taxon>Bacteria</taxon>
        <taxon>Pseudomonadati</taxon>
        <taxon>Bacteroidota</taxon>
        <taxon>Flavobacteriia</taxon>
        <taxon>Flavobacteriales</taxon>
        <taxon>Flavobacteriaceae</taxon>
        <taxon>Mangrovimonas</taxon>
    </lineage>
</organism>
<dbReference type="AlphaFoldDB" id="A0A428K013"/>
<accession>A0A428K013</accession>
<reference evidence="2 3" key="1">
    <citation type="submission" date="2018-12" db="EMBL/GenBank/DDBJ databases">
        <title>Mangrovimonas spongiae sp. nov., a novel member of the genus Mangrovimonas isolated from marine sponge.</title>
        <authorList>
            <person name="Zhuang L."/>
            <person name="Luo L."/>
        </authorList>
    </citation>
    <scope>NUCLEOTIDE SEQUENCE [LARGE SCALE GENOMIC DNA]</scope>
    <source>
        <strain evidence="2 3">HN-E26</strain>
    </source>
</reference>
<keyword evidence="1" id="KW-0812">Transmembrane</keyword>
<dbReference type="Proteomes" id="UP000270620">
    <property type="component" value="Unassembled WGS sequence"/>
</dbReference>
<evidence type="ECO:0000313" key="2">
    <source>
        <dbReference type="EMBL" id="RSK39713.1"/>
    </source>
</evidence>
<evidence type="ECO:0000313" key="3">
    <source>
        <dbReference type="Proteomes" id="UP000270620"/>
    </source>
</evidence>
<keyword evidence="3" id="KW-1185">Reference proteome</keyword>
<keyword evidence="1" id="KW-0472">Membrane</keyword>
<proteinExistence type="predicted"/>
<keyword evidence="1" id="KW-1133">Transmembrane helix</keyword>
<dbReference type="EMBL" id="RWBG01000003">
    <property type="protein sequence ID" value="RSK39713.1"/>
    <property type="molecule type" value="Genomic_DNA"/>
</dbReference>
<gene>
    <name evidence="2" type="ORF">EJA19_07450</name>
</gene>
<sequence>MKIFSIIITVLALALIVFNVTKINFDAPFQGDSIVALITILCALCAIILLQILRVSKKIENKYKK</sequence>
<comment type="caution">
    <text evidence="2">The sequence shown here is derived from an EMBL/GenBank/DDBJ whole genome shotgun (WGS) entry which is preliminary data.</text>
</comment>
<feature type="transmembrane region" description="Helical" evidence="1">
    <location>
        <begin position="35"/>
        <end position="55"/>
    </location>
</feature>
<evidence type="ECO:0000256" key="1">
    <source>
        <dbReference type="SAM" id="Phobius"/>
    </source>
</evidence>
<protein>
    <submittedName>
        <fullName evidence="2">Uncharacterized protein</fullName>
    </submittedName>
</protein>